<dbReference type="PROSITE" id="PS50893">
    <property type="entry name" value="ABC_TRANSPORTER_2"/>
    <property type="match status" value="1"/>
</dbReference>
<dbReference type="PROSITE" id="PS00211">
    <property type="entry name" value="ABC_TRANSPORTER_1"/>
    <property type="match status" value="1"/>
</dbReference>
<organism evidence="12 13">
    <name type="scientific">Motiliproteus coralliicola</name>
    <dbReference type="NCBI Taxonomy" id="2283196"/>
    <lineage>
        <taxon>Bacteria</taxon>
        <taxon>Pseudomonadati</taxon>
        <taxon>Pseudomonadota</taxon>
        <taxon>Gammaproteobacteria</taxon>
        <taxon>Oceanospirillales</taxon>
        <taxon>Oceanospirillaceae</taxon>
        <taxon>Motiliproteus</taxon>
    </lineage>
</organism>
<dbReference type="NCBIfam" id="TIGR02142">
    <property type="entry name" value="modC_ABC"/>
    <property type="match status" value="1"/>
</dbReference>
<evidence type="ECO:0000256" key="2">
    <source>
        <dbReference type="ARBA" id="ARBA00022475"/>
    </source>
</evidence>
<dbReference type="OrthoDB" id="9802264at2"/>
<keyword evidence="6 12" id="KW-0067">ATP-binding</keyword>
<dbReference type="InterPro" id="IPR008995">
    <property type="entry name" value="Mo/tungstate-bd_C_term_dom"/>
</dbReference>
<evidence type="ECO:0000256" key="5">
    <source>
        <dbReference type="ARBA" id="ARBA00022741"/>
    </source>
</evidence>
<keyword evidence="1" id="KW-0813">Transport</keyword>
<keyword evidence="8" id="KW-0472">Membrane</keyword>
<dbReference type="InterPro" id="IPR005116">
    <property type="entry name" value="Transp-assoc_OB_typ1"/>
</dbReference>
<dbReference type="GO" id="GO:0005524">
    <property type="term" value="F:ATP binding"/>
    <property type="evidence" value="ECO:0007669"/>
    <property type="project" value="UniProtKB-KW"/>
</dbReference>
<dbReference type="Proteomes" id="UP000253769">
    <property type="component" value="Unassembled WGS sequence"/>
</dbReference>
<dbReference type="PROSITE" id="PS51866">
    <property type="entry name" value="MOP"/>
    <property type="match status" value="1"/>
</dbReference>
<reference evidence="12 13" key="1">
    <citation type="submission" date="2018-07" db="EMBL/GenBank/DDBJ databases">
        <title>Motiliproteus coralliicola sp. nov., a bacterium isolated from Coral.</title>
        <authorList>
            <person name="Wang G."/>
        </authorList>
    </citation>
    <scope>NUCLEOTIDE SEQUENCE [LARGE SCALE GENOMIC DNA]</scope>
    <source>
        <strain evidence="12 13">C34</strain>
    </source>
</reference>
<dbReference type="AlphaFoldDB" id="A0A369W8P0"/>
<keyword evidence="2" id="KW-1003">Cell membrane</keyword>
<evidence type="ECO:0000313" key="12">
    <source>
        <dbReference type="EMBL" id="RDE18272.1"/>
    </source>
</evidence>
<keyword evidence="3 9" id="KW-0500">Molybdenum</keyword>
<dbReference type="InterPro" id="IPR017871">
    <property type="entry name" value="ABC_transporter-like_CS"/>
</dbReference>
<keyword evidence="12" id="KW-0378">Hydrolase</keyword>
<evidence type="ECO:0000256" key="3">
    <source>
        <dbReference type="ARBA" id="ARBA00022505"/>
    </source>
</evidence>
<keyword evidence="7" id="KW-1278">Translocase</keyword>
<name>A0A369W8P0_9GAMM</name>
<dbReference type="InterPro" id="IPR003439">
    <property type="entry name" value="ABC_transporter-like_ATP-bd"/>
</dbReference>
<dbReference type="Gene3D" id="2.40.50.100">
    <property type="match status" value="1"/>
</dbReference>
<dbReference type="SUPFAM" id="SSF52540">
    <property type="entry name" value="P-loop containing nucleoside triphosphate hydrolases"/>
    <property type="match status" value="1"/>
</dbReference>
<accession>A0A369W8P0</accession>
<dbReference type="InterPro" id="IPR027417">
    <property type="entry name" value="P-loop_NTPase"/>
</dbReference>
<dbReference type="PANTHER" id="PTHR43514:SF10">
    <property type="entry name" value="MOLYBDENUM IMPORT ATP-BINDING PROTEIN MODC 2"/>
    <property type="match status" value="1"/>
</dbReference>
<protein>
    <submittedName>
        <fullName evidence="12">Molybdenum ABC transporter ATP-binding protein</fullName>
        <ecNumber evidence="12">3.6.3.29</ecNumber>
    </submittedName>
</protein>
<dbReference type="Pfam" id="PF03459">
    <property type="entry name" value="TOBE"/>
    <property type="match status" value="1"/>
</dbReference>
<proteinExistence type="predicted"/>
<comment type="caution">
    <text evidence="12">The sequence shown here is derived from an EMBL/GenBank/DDBJ whole genome shotgun (WGS) entry which is preliminary data.</text>
</comment>
<dbReference type="GO" id="GO:0015098">
    <property type="term" value="F:molybdate ion transmembrane transporter activity"/>
    <property type="evidence" value="ECO:0007669"/>
    <property type="project" value="InterPro"/>
</dbReference>
<keyword evidence="5" id="KW-0547">Nucleotide-binding</keyword>
<feature type="domain" description="Mop" evidence="11">
    <location>
        <begin position="291"/>
        <end position="356"/>
    </location>
</feature>
<dbReference type="SMART" id="SM00382">
    <property type="entry name" value="AAA"/>
    <property type="match status" value="1"/>
</dbReference>
<dbReference type="GO" id="GO:0016020">
    <property type="term" value="C:membrane"/>
    <property type="evidence" value="ECO:0007669"/>
    <property type="project" value="InterPro"/>
</dbReference>
<dbReference type="Gene3D" id="3.40.50.300">
    <property type="entry name" value="P-loop containing nucleotide triphosphate hydrolases"/>
    <property type="match status" value="1"/>
</dbReference>
<evidence type="ECO:0000313" key="13">
    <source>
        <dbReference type="Proteomes" id="UP000253769"/>
    </source>
</evidence>
<dbReference type="GO" id="GO:0016887">
    <property type="term" value="F:ATP hydrolysis activity"/>
    <property type="evidence" value="ECO:0007669"/>
    <property type="project" value="InterPro"/>
</dbReference>
<dbReference type="InterPro" id="IPR050334">
    <property type="entry name" value="Molybdenum_import_ModC"/>
</dbReference>
<evidence type="ECO:0000256" key="1">
    <source>
        <dbReference type="ARBA" id="ARBA00022448"/>
    </source>
</evidence>
<dbReference type="InterPro" id="IPR004606">
    <property type="entry name" value="Mop_domain"/>
</dbReference>
<evidence type="ECO:0000256" key="6">
    <source>
        <dbReference type="ARBA" id="ARBA00022840"/>
    </source>
</evidence>
<dbReference type="EMBL" id="QQOH01000005">
    <property type="protein sequence ID" value="RDE18272.1"/>
    <property type="molecule type" value="Genomic_DNA"/>
</dbReference>
<keyword evidence="4" id="KW-0997">Cell inner membrane</keyword>
<evidence type="ECO:0000259" key="11">
    <source>
        <dbReference type="PROSITE" id="PS51866"/>
    </source>
</evidence>
<evidence type="ECO:0000256" key="9">
    <source>
        <dbReference type="PROSITE-ProRule" id="PRU01213"/>
    </source>
</evidence>
<evidence type="ECO:0000259" key="10">
    <source>
        <dbReference type="PROSITE" id="PS50893"/>
    </source>
</evidence>
<evidence type="ECO:0000256" key="7">
    <source>
        <dbReference type="ARBA" id="ARBA00022967"/>
    </source>
</evidence>
<dbReference type="SUPFAM" id="SSF50331">
    <property type="entry name" value="MOP-like"/>
    <property type="match status" value="1"/>
</dbReference>
<dbReference type="EC" id="3.6.3.29" evidence="12"/>
<sequence>MSIEARFRLQKDRFTLDVDLQLPDRGVTAIFGPSGCGKTTLLRLIAGLEQSPDGQLRIGDHWWQKDGQSLPTHRRPIGYVFQEASLFPHLSARANLEYGVRRVPKQQRKVSLEQAIELLQIGELLERMPDRLSGGERQRVAIARALAAGPQLLLMDEPLSALDLKRKREILPYLEQLHDQLQIPILYVTHAPDEVARLADHLVLLEQGRVLASGPLDQTLSRLDLPLRKDEDAGVVIKATVAEKDSRWHLARAQFDGGSLWVKDSGLPLDKPVRLRVLARDISLALEQHPDQSIQNLLPARIAEIVSNDHPAVALVRAEVGTTSLLARVTSRALDSLGLKVGSSVWLQIKSVAVLE</sequence>
<keyword evidence="13" id="KW-1185">Reference proteome</keyword>
<gene>
    <name evidence="12" type="primary">modC</name>
    <name evidence="12" type="ORF">DV711_16545</name>
</gene>
<evidence type="ECO:0000256" key="8">
    <source>
        <dbReference type="ARBA" id="ARBA00023136"/>
    </source>
</evidence>
<dbReference type="PANTHER" id="PTHR43514">
    <property type="entry name" value="ABC TRANSPORTER I FAMILY MEMBER 10"/>
    <property type="match status" value="1"/>
</dbReference>
<feature type="domain" description="ABC transporter" evidence="10">
    <location>
        <begin position="1"/>
        <end position="232"/>
    </location>
</feature>
<dbReference type="Pfam" id="PF00005">
    <property type="entry name" value="ABC_tran"/>
    <property type="match status" value="1"/>
</dbReference>
<dbReference type="GO" id="GO:0140359">
    <property type="term" value="F:ABC-type transporter activity"/>
    <property type="evidence" value="ECO:0007669"/>
    <property type="project" value="InterPro"/>
</dbReference>
<evidence type="ECO:0000256" key="4">
    <source>
        <dbReference type="ARBA" id="ARBA00022519"/>
    </source>
</evidence>
<dbReference type="RefSeq" id="WP_114696848.1">
    <property type="nucleotide sequence ID" value="NZ_QQOH01000005.1"/>
</dbReference>
<dbReference type="InterPro" id="IPR003593">
    <property type="entry name" value="AAA+_ATPase"/>
</dbReference>
<dbReference type="InterPro" id="IPR011868">
    <property type="entry name" value="ModC_ABC_ATP-bd"/>
</dbReference>